<feature type="compositionally biased region" description="Basic and acidic residues" evidence="1">
    <location>
        <begin position="85"/>
        <end position="99"/>
    </location>
</feature>
<feature type="compositionally biased region" description="Low complexity" evidence="1">
    <location>
        <begin position="16"/>
        <end position="27"/>
    </location>
</feature>
<feature type="compositionally biased region" description="Polar residues" evidence="1">
    <location>
        <begin position="141"/>
        <end position="152"/>
    </location>
</feature>
<reference evidence="3 4" key="1">
    <citation type="submission" date="2019-06" db="EMBL/GenBank/DDBJ databases">
        <authorList>
            <person name="Broberg M."/>
        </authorList>
    </citation>
    <scope>NUCLEOTIDE SEQUENCE [LARGE SCALE GENOMIC DNA]</scope>
</reference>
<name>A0ABY6UPS6_BIOOC</name>
<feature type="compositionally biased region" description="Low complexity" evidence="1">
    <location>
        <begin position="153"/>
        <end position="166"/>
    </location>
</feature>
<evidence type="ECO:0000313" key="4">
    <source>
        <dbReference type="Proteomes" id="UP000766486"/>
    </source>
</evidence>
<gene>
    <name evidence="3" type="ORF">CLO192961_LOCUS315691</name>
</gene>
<evidence type="ECO:0000256" key="1">
    <source>
        <dbReference type="SAM" id="MobiDB-lite"/>
    </source>
</evidence>
<comment type="caution">
    <text evidence="3">The sequence shown here is derived from an EMBL/GenBank/DDBJ whole genome shotgun (WGS) entry which is preliminary data.</text>
</comment>
<organism evidence="3 4">
    <name type="scientific">Bionectria ochroleuca</name>
    <name type="common">Gliocladium roseum</name>
    <dbReference type="NCBI Taxonomy" id="29856"/>
    <lineage>
        <taxon>Eukaryota</taxon>
        <taxon>Fungi</taxon>
        <taxon>Dikarya</taxon>
        <taxon>Ascomycota</taxon>
        <taxon>Pezizomycotina</taxon>
        <taxon>Sordariomycetes</taxon>
        <taxon>Hypocreomycetidae</taxon>
        <taxon>Hypocreales</taxon>
        <taxon>Bionectriaceae</taxon>
        <taxon>Clonostachys</taxon>
    </lineage>
</organism>
<feature type="compositionally biased region" description="Basic and acidic residues" evidence="1">
    <location>
        <begin position="206"/>
        <end position="232"/>
    </location>
</feature>
<evidence type="ECO:0000256" key="2">
    <source>
        <dbReference type="SAM" id="Phobius"/>
    </source>
</evidence>
<dbReference type="Proteomes" id="UP000766486">
    <property type="component" value="Unassembled WGS sequence"/>
</dbReference>
<feature type="compositionally biased region" description="Basic and acidic residues" evidence="1">
    <location>
        <begin position="55"/>
        <end position="75"/>
    </location>
</feature>
<evidence type="ECO:0000313" key="3">
    <source>
        <dbReference type="EMBL" id="VUC31837.1"/>
    </source>
</evidence>
<keyword evidence="2" id="KW-1133">Transmembrane helix</keyword>
<accession>A0ABY6UPS6</accession>
<feature type="compositionally biased region" description="Basic residues" evidence="1">
    <location>
        <begin position="30"/>
        <end position="42"/>
    </location>
</feature>
<protein>
    <recommendedName>
        <fullName evidence="5">SUN domain-containing protein</fullName>
    </recommendedName>
</protein>
<sequence length="827" mass="93138">MDNTWSTRRLRPRGSAAATPAATVEPTPSRPRKTQPKKKGTTAKKPPAPKVKPAKAPEKKQEVEPRREEETKPQQEELAQAQDESPAREASPLKEHSPPQERQVLPPIPRLSPPAPRQAPVVRLSAFSTPLNVADPAGNGESPQRSTEITPPSSRQASSSHHGSSSETVQDDTPIRRPDPRFGVPLTVDTPDESTLALGRSPSEQIRQEQWARLHDERPRDPPRERPLDEELRFRGPARPTFLESTPKVVSQPAIVEQETLHELPIHRAQRVKRCLSSLAGLILMIILSLSLLLVIEDAHRFRNVEEGEMLLLPIHQPVLDLSNVLMDFSPSSSMDRLLKRSSEYIDSMCQGPSKWEELRAYKKPPSVKWENPRKAKARSDNMTRLFLSSAKDDKGMRAVVNMCSEVKELIKAISKQGPSTGTAQKMALQDTARVMEEIQARLTTTAPQGDGFTDLKGNILGWIRPGSRSNQTTPWQHQQQVMSRYLLSLDKLGKDVTKAFEDVPVEEPTSGTGTSGDANLLGGHKRMKSVPVWRRWVRHPLGSSLELAHLFKNNALDFSKLSIKVSDIETHMTESCQNRDATKQAGCPYSWPPSDRDRPTLDLEAYSVSSRDRARKIAGALDWIDLQRQVLRAVVKIERSKGPGLLDGECEIVLDSTKEGTGALISTRGWIHPDPMANRGQLYSSLPICAPTRVFRPSMEKLDCKLPGSDDYWHDVWNMMGHTFGLTSRFENEISWIRDTNDDSHSVSQRARDVLWRHDLMMSQKASVWTSVMDQVPHPRIQRLRDSFFWGTSSPMRGIRLPSVEDQDYLLKIAVSKIRMFMWQYT</sequence>
<proteinExistence type="predicted"/>
<feature type="region of interest" description="Disordered" evidence="1">
    <location>
        <begin position="1"/>
        <end position="232"/>
    </location>
</feature>
<dbReference type="EMBL" id="CABFNS010000837">
    <property type="protein sequence ID" value="VUC31837.1"/>
    <property type="molecule type" value="Genomic_DNA"/>
</dbReference>
<keyword evidence="4" id="KW-1185">Reference proteome</keyword>
<feature type="compositionally biased region" description="Pro residues" evidence="1">
    <location>
        <begin position="106"/>
        <end position="117"/>
    </location>
</feature>
<evidence type="ECO:0008006" key="5">
    <source>
        <dbReference type="Google" id="ProtNLM"/>
    </source>
</evidence>
<keyword evidence="2" id="KW-0472">Membrane</keyword>
<keyword evidence="2" id="KW-0812">Transmembrane</keyword>
<feature type="transmembrane region" description="Helical" evidence="2">
    <location>
        <begin position="275"/>
        <end position="296"/>
    </location>
</feature>